<evidence type="ECO:0000313" key="4">
    <source>
        <dbReference type="EMBL" id="PWB97701.1"/>
    </source>
</evidence>
<dbReference type="PROSITE" id="PS50983">
    <property type="entry name" value="FE_B12_PBP"/>
    <property type="match status" value="1"/>
</dbReference>
<feature type="chain" id="PRO_5038794058" evidence="2">
    <location>
        <begin position="32"/>
        <end position="330"/>
    </location>
</feature>
<accession>A0A2U1T1E6</accession>
<proteinExistence type="inferred from homology"/>
<organism evidence="4 5">
    <name type="scientific">Homoserinimonas hongtaonis</name>
    <dbReference type="NCBI Taxonomy" id="2079791"/>
    <lineage>
        <taxon>Bacteria</taxon>
        <taxon>Bacillati</taxon>
        <taxon>Actinomycetota</taxon>
        <taxon>Actinomycetes</taxon>
        <taxon>Micrococcales</taxon>
        <taxon>Microbacteriaceae</taxon>
        <taxon>Homoserinimonas</taxon>
    </lineage>
</organism>
<dbReference type="Pfam" id="PF01497">
    <property type="entry name" value="Peripla_BP_2"/>
    <property type="match status" value="1"/>
</dbReference>
<reference evidence="5" key="1">
    <citation type="submission" date="2018-04" db="EMBL/GenBank/DDBJ databases">
        <authorList>
            <person name="Liu S."/>
            <person name="Wang Z."/>
            <person name="Li J."/>
        </authorList>
    </citation>
    <scope>NUCLEOTIDE SEQUENCE [LARGE SCALE GENOMIC DNA]</scope>
    <source>
        <strain evidence="5">S1194</strain>
    </source>
</reference>
<sequence>MLTFAARFRVAAAAASAVLLLAGCSASTGTAGPSASPRPEAERYPVTVDNCGTDVTFEAAPERVITIKSSTTETMLALGLGDRIIGTAALDGPLPDSADSAPTIISDKVPGREAVLALAPDLVYAGWESNFSAEGVGERPALTDLGIATYVSPAACKGEGYMPDPLSFDAVFDEIREVGAIFDADAAAAALVDDQRAQLESLTPAEGSPTAVWYSSGRATPYVGAGIGAPAMIMKAAGLSNMAADVRDTWTSLSWEAVIAANPDVIVLVDSAWNTADSKIATLEENPATAALDAVRQKRYVVVPFAATEAGTRNVDAVASIIDQLQELGW</sequence>
<dbReference type="Gene3D" id="3.40.50.1980">
    <property type="entry name" value="Nitrogenase molybdenum iron protein domain"/>
    <property type="match status" value="2"/>
</dbReference>
<dbReference type="PANTHER" id="PTHR30535">
    <property type="entry name" value="VITAMIN B12-BINDING PROTEIN"/>
    <property type="match status" value="1"/>
</dbReference>
<dbReference type="NCBIfam" id="TIGR03868">
    <property type="entry name" value="F420-O_ABCperi"/>
    <property type="match status" value="1"/>
</dbReference>
<dbReference type="InterPro" id="IPR002491">
    <property type="entry name" value="ABC_transptr_periplasmic_BD"/>
</dbReference>
<keyword evidence="5" id="KW-1185">Reference proteome</keyword>
<comment type="similarity">
    <text evidence="1">Belongs to the bacterial solute-binding protein 8 family.</text>
</comment>
<evidence type="ECO:0000256" key="1">
    <source>
        <dbReference type="ARBA" id="ARBA00008814"/>
    </source>
</evidence>
<name>A0A2U1T1E6_9MICO</name>
<dbReference type="PROSITE" id="PS51257">
    <property type="entry name" value="PROKAR_LIPOPROTEIN"/>
    <property type="match status" value="1"/>
</dbReference>
<dbReference type="InterPro" id="IPR050902">
    <property type="entry name" value="ABC_Transporter_SBP"/>
</dbReference>
<keyword evidence="2" id="KW-0732">Signal</keyword>
<dbReference type="AlphaFoldDB" id="A0A2U1T1E6"/>
<dbReference type="Proteomes" id="UP000244978">
    <property type="component" value="Unassembled WGS sequence"/>
</dbReference>
<comment type="caution">
    <text evidence="4">The sequence shown here is derived from an EMBL/GenBank/DDBJ whole genome shotgun (WGS) entry which is preliminary data.</text>
</comment>
<dbReference type="SUPFAM" id="SSF53807">
    <property type="entry name" value="Helical backbone' metal receptor"/>
    <property type="match status" value="1"/>
</dbReference>
<feature type="signal peptide" evidence="2">
    <location>
        <begin position="1"/>
        <end position="31"/>
    </location>
</feature>
<dbReference type="PANTHER" id="PTHR30535:SF7">
    <property type="entry name" value="IRON(III) DICITRATE-BINDING PROTEIN"/>
    <property type="match status" value="1"/>
</dbReference>
<evidence type="ECO:0000256" key="2">
    <source>
        <dbReference type="SAM" id="SignalP"/>
    </source>
</evidence>
<gene>
    <name evidence="4" type="ORF">DF220_07570</name>
</gene>
<protein>
    <submittedName>
        <fullName evidence="4">Putative F420-0 ABC transporter substrate-binding protein</fullName>
    </submittedName>
</protein>
<evidence type="ECO:0000259" key="3">
    <source>
        <dbReference type="PROSITE" id="PS50983"/>
    </source>
</evidence>
<dbReference type="InterPro" id="IPR022287">
    <property type="entry name" value="ABC_trnsptr_F420-0_sub-bd_pred"/>
</dbReference>
<evidence type="ECO:0000313" key="5">
    <source>
        <dbReference type="Proteomes" id="UP000244978"/>
    </source>
</evidence>
<dbReference type="RefSeq" id="WP_108997606.1">
    <property type="nucleotide sequence ID" value="NZ_QEEX01000001.1"/>
</dbReference>
<feature type="domain" description="Fe/B12 periplasmic-binding" evidence="3">
    <location>
        <begin position="63"/>
        <end position="330"/>
    </location>
</feature>
<dbReference type="EMBL" id="QEEX01000001">
    <property type="protein sequence ID" value="PWB97701.1"/>
    <property type="molecule type" value="Genomic_DNA"/>
</dbReference>